<organism evidence="5 6">
    <name type="scientific">Leisingera caerulea</name>
    <name type="common">Phaeobacter caeruleus</name>
    <dbReference type="NCBI Taxonomy" id="506591"/>
    <lineage>
        <taxon>Bacteria</taxon>
        <taxon>Pseudomonadati</taxon>
        <taxon>Pseudomonadota</taxon>
        <taxon>Alphaproteobacteria</taxon>
        <taxon>Rhodobacterales</taxon>
        <taxon>Roseobacteraceae</taxon>
        <taxon>Leisingera</taxon>
    </lineage>
</organism>
<dbReference type="GO" id="GO:0043200">
    <property type="term" value="P:response to amino acid"/>
    <property type="evidence" value="ECO:0007669"/>
    <property type="project" value="TreeGrafter"/>
</dbReference>
<sequence length="185" mass="19604">MWFCEGRAAKAVGKTDGVRKMAGSTRALDALDRKILGALSQDATRSYAAIGQQVGLSAPAVHERVKRMRASGAIEATIARLDGAAVGKPLLAFIHVDTEGWGVTTDLLALQKMPELEEVHSSAGDTNLILKVRVASPKALEGLLARIYEVGCVRATRTYTVLSTHLDRPVQAGTTEDLADGGPVK</sequence>
<dbReference type="Proteomes" id="UP001058713">
    <property type="component" value="Chromosome"/>
</dbReference>
<dbReference type="InterPro" id="IPR019887">
    <property type="entry name" value="Tscrpt_reg_AsnC/Lrp_C"/>
</dbReference>
<dbReference type="KEGG" id="lcae:K3721_10230"/>
<dbReference type="InterPro" id="IPR036390">
    <property type="entry name" value="WH_DNA-bd_sf"/>
</dbReference>
<evidence type="ECO:0000313" key="5">
    <source>
        <dbReference type="EMBL" id="UWQ52418.1"/>
    </source>
</evidence>
<dbReference type="EMBL" id="CP081070">
    <property type="protein sequence ID" value="UWQ52418.1"/>
    <property type="molecule type" value="Genomic_DNA"/>
</dbReference>
<dbReference type="PANTHER" id="PTHR30154:SF53">
    <property type="entry name" value="HTH-TYPE TRANSCRIPTIONAL REGULATOR LRPC"/>
    <property type="match status" value="1"/>
</dbReference>
<dbReference type="SUPFAM" id="SSF46785">
    <property type="entry name" value="Winged helix' DNA-binding domain"/>
    <property type="match status" value="1"/>
</dbReference>
<dbReference type="Pfam" id="PF13404">
    <property type="entry name" value="HTH_AsnC-type"/>
    <property type="match status" value="1"/>
</dbReference>
<dbReference type="InterPro" id="IPR019888">
    <property type="entry name" value="Tscrpt_reg_AsnC-like"/>
</dbReference>
<keyword evidence="1" id="KW-0805">Transcription regulation</keyword>
<gene>
    <name evidence="5" type="ORF">K3721_10230</name>
</gene>
<feature type="domain" description="HTH asnC-type" evidence="4">
    <location>
        <begin position="28"/>
        <end position="89"/>
    </location>
</feature>
<dbReference type="Gene3D" id="1.10.10.10">
    <property type="entry name" value="Winged helix-like DNA-binding domain superfamily/Winged helix DNA-binding domain"/>
    <property type="match status" value="1"/>
</dbReference>
<dbReference type="PANTHER" id="PTHR30154">
    <property type="entry name" value="LEUCINE-RESPONSIVE REGULATORY PROTEIN"/>
    <property type="match status" value="1"/>
</dbReference>
<dbReference type="SUPFAM" id="SSF54909">
    <property type="entry name" value="Dimeric alpha+beta barrel"/>
    <property type="match status" value="1"/>
</dbReference>
<evidence type="ECO:0000256" key="3">
    <source>
        <dbReference type="ARBA" id="ARBA00023163"/>
    </source>
</evidence>
<evidence type="ECO:0000256" key="2">
    <source>
        <dbReference type="ARBA" id="ARBA00023125"/>
    </source>
</evidence>
<proteinExistence type="predicted"/>
<dbReference type="InterPro" id="IPR000485">
    <property type="entry name" value="AsnC-type_HTH_dom"/>
</dbReference>
<dbReference type="InterPro" id="IPR011008">
    <property type="entry name" value="Dimeric_a/b-barrel"/>
</dbReference>
<dbReference type="GO" id="GO:0043565">
    <property type="term" value="F:sequence-specific DNA binding"/>
    <property type="evidence" value="ECO:0007669"/>
    <property type="project" value="InterPro"/>
</dbReference>
<dbReference type="AlphaFoldDB" id="A0A9Q9M1C4"/>
<keyword evidence="2" id="KW-0238">DNA-binding</keyword>
<name>A0A9Q9M1C4_LEICA</name>
<dbReference type="InterPro" id="IPR036388">
    <property type="entry name" value="WH-like_DNA-bd_sf"/>
</dbReference>
<evidence type="ECO:0000256" key="1">
    <source>
        <dbReference type="ARBA" id="ARBA00023015"/>
    </source>
</evidence>
<keyword evidence="3" id="KW-0804">Transcription</keyword>
<dbReference type="GO" id="GO:0005829">
    <property type="term" value="C:cytosol"/>
    <property type="evidence" value="ECO:0007669"/>
    <property type="project" value="TreeGrafter"/>
</dbReference>
<dbReference type="PROSITE" id="PS50956">
    <property type="entry name" value="HTH_ASNC_2"/>
    <property type="match status" value="1"/>
</dbReference>
<dbReference type="Pfam" id="PF01037">
    <property type="entry name" value="AsnC_trans_reg"/>
    <property type="match status" value="1"/>
</dbReference>
<evidence type="ECO:0000259" key="4">
    <source>
        <dbReference type="PROSITE" id="PS50956"/>
    </source>
</evidence>
<accession>A0A9Q9M1C4</accession>
<evidence type="ECO:0000313" key="6">
    <source>
        <dbReference type="Proteomes" id="UP001058713"/>
    </source>
</evidence>
<reference evidence="5" key="1">
    <citation type="submission" date="2021-08" db="EMBL/GenBank/DDBJ databases">
        <authorList>
            <person name="Nwanade C."/>
            <person name="Wang M."/>
            <person name="Masoudi A."/>
            <person name="Yu Z."/>
            <person name="Liu J."/>
        </authorList>
    </citation>
    <scope>NUCLEOTIDE SEQUENCE</scope>
    <source>
        <strain evidence="5">S122</strain>
    </source>
</reference>
<dbReference type="SMART" id="SM00344">
    <property type="entry name" value="HTH_ASNC"/>
    <property type="match status" value="1"/>
</dbReference>
<dbReference type="PROSITE" id="PS00519">
    <property type="entry name" value="HTH_ASNC_1"/>
    <property type="match status" value="1"/>
</dbReference>
<dbReference type="InterPro" id="IPR019885">
    <property type="entry name" value="Tscrpt_reg_HTH_AsnC-type_CS"/>
</dbReference>
<dbReference type="Gene3D" id="3.30.70.920">
    <property type="match status" value="1"/>
</dbReference>
<dbReference type="PRINTS" id="PR00033">
    <property type="entry name" value="HTHASNC"/>
</dbReference>
<protein>
    <submittedName>
        <fullName evidence="5">Lrp/AsnC family transcriptional regulator</fullName>
    </submittedName>
</protein>